<protein>
    <recommendedName>
        <fullName evidence="7">UDP-3-O-acylglucosamine N-acyltransferase</fullName>
        <ecNumber evidence="7">2.3.1.191</ecNumber>
    </recommendedName>
</protein>
<comment type="caution">
    <text evidence="9">The sequence shown here is derived from an EMBL/GenBank/DDBJ whole genome shotgun (WGS) entry which is preliminary data.</text>
</comment>
<dbReference type="InterPro" id="IPR011004">
    <property type="entry name" value="Trimer_LpxA-like_sf"/>
</dbReference>
<evidence type="ECO:0000256" key="2">
    <source>
        <dbReference type="ARBA" id="ARBA00022556"/>
    </source>
</evidence>
<dbReference type="GO" id="GO:0103118">
    <property type="term" value="F:UDP-3-O-[(3R)-3-hydroxyacyl]-glucosamine N-acyltransferase activity"/>
    <property type="evidence" value="ECO:0007669"/>
    <property type="project" value="UniProtKB-EC"/>
</dbReference>
<feature type="domain" description="UDP-3-O-[3-hydroxymyristoyl] glucosamine N-acyltransferase non-repeat region" evidence="8">
    <location>
        <begin position="26"/>
        <end position="88"/>
    </location>
</feature>
<sequence>MQLTLEEIIELTSGKLVSEGSASSFNGLASLKEACAADVSFLGNEKYYADYLATNAGVVLVPSIVDEFPGGSVAIEVDNPSFAFGLIVKKLASKQRVFKAGVHPAAWVADDVVFNADKVSIKAGAVVESGSRIGDGTEINSNVSIGEGVVIGEECVLHSNVVVREFCELEDRVILQPSCVIGSDGYGYELVDGRHTKVDQVGIVVLQNDVEIGANTAIDRARFGRTIIGEGTKVDNLVQVAHNVVTGKHCLIVAQTGLAGSCELGNYVTVAAQAGVAGHIKVGDQAVLLGRTGAAKNLAGAQMYMGMPARPVKEEQKKLASLARLPKLLKEFKELKKSLNDAG</sequence>
<reference evidence="9 10" key="1">
    <citation type="submission" date="2016-12" db="EMBL/GenBank/DDBJ databases">
        <title>Study of bacterial adaptation to deep sea.</title>
        <authorList>
            <person name="Song J."/>
            <person name="Yoshizawa S."/>
            <person name="Kogure K."/>
        </authorList>
    </citation>
    <scope>NUCLEOTIDE SEQUENCE [LARGE SCALE GENOMIC DNA]</scope>
    <source>
        <strain evidence="9 10">SAORIC-165</strain>
    </source>
</reference>
<dbReference type="InterPro" id="IPR020573">
    <property type="entry name" value="UDP_GlcNAc_AcTrfase_non-rep"/>
</dbReference>
<keyword evidence="3 7" id="KW-0808">Transferase</keyword>
<dbReference type="HAMAP" id="MF_00523">
    <property type="entry name" value="LpxD"/>
    <property type="match status" value="1"/>
</dbReference>
<dbReference type="Pfam" id="PF04613">
    <property type="entry name" value="LpxD"/>
    <property type="match status" value="1"/>
</dbReference>
<dbReference type="SUPFAM" id="SSF51161">
    <property type="entry name" value="Trimeric LpxA-like enzymes"/>
    <property type="match status" value="1"/>
</dbReference>
<dbReference type="GO" id="GO:0009245">
    <property type="term" value="P:lipid A biosynthetic process"/>
    <property type="evidence" value="ECO:0007669"/>
    <property type="project" value="UniProtKB-UniRule"/>
</dbReference>
<dbReference type="Pfam" id="PF00132">
    <property type="entry name" value="Hexapep"/>
    <property type="match status" value="1"/>
</dbReference>
<dbReference type="AlphaFoldDB" id="A0A2S7U5W0"/>
<organism evidence="9 10">
    <name type="scientific">Rubritalea profundi</name>
    <dbReference type="NCBI Taxonomy" id="1658618"/>
    <lineage>
        <taxon>Bacteria</taxon>
        <taxon>Pseudomonadati</taxon>
        <taxon>Verrucomicrobiota</taxon>
        <taxon>Verrucomicrobiia</taxon>
        <taxon>Verrucomicrobiales</taxon>
        <taxon>Rubritaleaceae</taxon>
        <taxon>Rubritalea</taxon>
    </lineage>
</organism>
<evidence type="ECO:0000256" key="6">
    <source>
        <dbReference type="ARBA" id="ARBA00023315"/>
    </source>
</evidence>
<proteinExistence type="inferred from homology"/>
<keyword evidence="10" id="KW-1185">Reference proteome</keyword>
<keyword evidence="2 7" id="KW-0441">Lipid A biosynthesis</keyword>
<feature type="active site" description="Proton acceptor" evidence="7">
    <location>
        <position position="242"/>
    </location>
</feature>
<dbReference type="UniPathway" id="UPA00973"/>
<comment type="subunit">
    <text evidence="7">Homotrimer.</text>
</comment>
<dbReference type="GO" id="GO:0016410">
    <property type="term" value="F:N-acyltransferase activity"/>
    <property type="evidence" value="ECO:0007669"/>
    <property type="project" value="InterPro"/>
</dbReference>
<dbReference type="PANTHER" id="PTHR43378">
    <property type="entry name" value="UDP-3-O-ACYLGLUCOSAMINE N-ACYLTRANSFERASE"/>
    <property type="match status" value="1"/>
</dbReference>
<accession>A0A2S7U5W0</accession>
<evidence type="ECO:0000256" key="1">
    <source>
        <dbReference type="ARBA" id="ARBA00022516"/>
    </source>
</evidence>
<dbReference type="InterPro" id="IPR007691">
    <property type="entry name" value="LpxD"/>
</dbReference>
<dbReference type="EMBL" id="MQWA01000001">
    <property type="protein sequence ID" value="PQJ30405.1"/>
    <property type="molecule type" value="Genomic_DNA"/>
</dbReference>
<keyword evidence="5 7" id="KW-0443">Lipid metabolism</keyword>
<dbReference type="Gene3D" id="2.160.10.10">
    <property type="entry name" value="Hexapeptide repeat proteins"/>
    <property type="match status" value="1"/>
</dbReference>
<name>A0A2S7U5W0_9BACT</name>
<dbReference type="GO" id="GO:0016020">
    <property type="term" value="C:membrane"/>
    <property type="evidence" value="ECO:0007669"/>
    <property type="project" value="GOC"/>
</dbReference>
<keyword evidence="4 7" id="KW-0677">Repeat</keyword>
<keyword evidence="1 7" id="KW-0444">Lipid biosynthesis</keyword>
<gene>
    <name evidence="7" type="primary">lpxD</name>
    <name evidence="9" type="ORF">BSZ32_16565</name>
</gene>
<dbReference type="EC" id="2.3.1.191" evidence="7"/>
<evidence type="ECO:0000256" key="5">
    <source>
        <dbReference type="ARBA" id="ARBA00023098"/>
    </source>
</evidence>
<dbReference type="PANTHER" id="PTHR43378:SF2">
    <property type="entry name" value="UDP-3-O-ACYLGLUCOSAMINE N-ACYLTRANSFERASE 1, MITOCHONDRIAL-RELATED"/>
    <property type="match status" value="1"/>
</dbReference>
<comment type="similarity">
    <text evidence="7">Belongs to the transferase hexapeptide repeat family. LpxD subfamily.</text>
</comment>
<dbReference type="CDD" id="cd03352">
    <property type="entry name" value="LbH_LpxD"/>
    <property type="match status" value="1"/>
</dbReference>
<dbReference type="NCBIfam" id="TIGR01853">
    <property type="entry name" value="lipid_A_lpxD"/>
    <property type="match status" value="1"/>
</dbReference>
<dbReference type="InterPro" id="IPR001451">
    <property type="entry name" value="Hexapep"/>
</dbReference>
<dbReference type="Gene3D" id="3.40.1390.10">
    <property type="entry name" value="MurE/MurF, N-terminal domain"/>
    <property type="match status" value="1"/>
</dbReference>
<evidence type="ECO:0000256" key="3">
    <source>
        <dbReference type="ARBA" id="ARBA00022679"/>
    </source>
</evidence>
<comment type="pathway">
    <text evidence="7">Bacterial outer membrane biogenesis; LPS lipid A biosynthesis.</text>
</comment>
<dbReference type="NCBIfam" id="NF002060">
    <property type="entry name" value="PRK00892.1"/>
    <property type="match status" value="1"/>
</dbReference>
<dbReference type="Proteomes" id="UP000239907">
    <property type="component" value="Unassembled WGS sequence"/>
</dbReference>
<keyword evidence="6 7" id="KW-0012">Acyltransferase</keyword>
<comment type="catalytic activity">
    <reaction evidence="7">
        <text>a UDP-3-O-[(3R)-3-hydroxyacyl]-alpha-D-glucosamine + a (3R)-hydroxyacyl-[ACP] = a UDP-2-N,3-O-bis[(3R)-3-hydroxyacyl]-alpha-D-glucosamine + holo-[ACP] + H(+)</text>
        <dbReference type="Rhea" id="RHEA:53836"/>
        <dbReference type="Rhea" id="RHEA-COMP:9685"/>
        <dbReference type="Rhea" id="RHEA-COMP:9945"/>
        <dbReference type="ChEBI" id="CHEBI:15378"/>
        <dbReference type="ChEBI" id="CHEBI:64479"/>
        <dbReference type="ChEBI" id="CHEBI:78827"/>
        <dbReference type="ChEBI" id="CHEBI:137740"/>
        <dbReference type="ChEBI" id="CHEBI:137748"/>
        <dbReference type="EC" id="2.3.1.191"/>
    </reaction>
</comment>
<evidence type="ECO:0000256" key="7">
    <source>
        <dbReference type="HAMAP-Rule" id="MF_00523"/>
    </source>
</evidence>
<evidence type="ECO:0000313" key="10">
    <source>
        <dbReference type="Proteomes" id="UP000239907"/>
    </source>
</evidence>
<comment type="function">
    <text evidence="7">Catalyzes the N-acylation of UDP-3-O-acylglucosamine using 3-hydroxyacyl-ACP as the acyl donor. Is involved in the biosynthesis of lipid A, a phosphorylated glycolipid that anchors the lipopolysaccharide to the outer membrane of the cell.</text>
</comment>
<evidence type="ECO:0000256" key="4">
    <source>
        <dbReference type="ARBA" id="ARBA00022737"/>
    </source>
</evidence>
<evidence type="ECO:0000313" key="9">
    <source>
        <dbReference type="EMBL" id="PQJ30405.1"/>
    </source>
</evidence>
<evidence type="ECO:0000259" key="8">
    <source>
        <dbReference type="Pfam" id="PF04613"/>
    </source>
</evidence>